<accession>A0ABS5TY27</accession>
<dbReference type="Pfam" id="PF00441">
    <property type="entry name" value="Acyl-CoA_dh_1"/>
    <property type="match status" value="1"/>
</dbReference>
<comment type="cofactor">
    <cofactor evidence="1 5">
        <name>FAD</name>
        <dbReference type="ChEBI" id="CHEBI:57692"/>
    </cofactor>
</comment>
<dbReference type="InterPro" id="IPR013786">
    <property type="entry name" value="AcylCoA_DH/ox_N"/>
</dbReference>
<feature type="domain" description="Acyl-CoA dehydrogenase/oxidase N-terminal" evidence="8">
    <location>
        <begin position="34"/>
        <end position="136"/>
    </location>
</feature>
<protein>
    <submittedName>
        <fullName evidence="9">Acyl-CoA dehydrogenase family protein</fullName>
    </submittedName>
</protein>
<feature type="domain" description="Acyl-CoA dehydrogenase/oxidase C-terminal" evidence="6">
    <location>
        <begin position="255"/>
        <end position="393"/>
    </location>
</feature>
<evidence type="ECO:0000256" key="2">
    <source>
        <dbReference type="ARBA" id="ARBA00009347"/>
    </source>
</evidence>
<evidence type="ECO:0000259" key="6">
    <source>
        <dbReference type="Pfam" id="PF00441"/>
    </source>
</evidence>
<evidence type="ECO:0000256" key="4">
    <source>
        <dbReference type="ARBA" id="ARBA00022827"/>
    </source>
</evidence>
<dbReference type="InterPro" id="IPR045008">
    <property type="entry name" value="ACX4-like"/>
</dbReference>
<dbReference type="RefSeq" id="WP_214348578.1">
    <property type="nucleotide sequence ID" value="NZ_JAHBOH010000001.1"/>
</dbReference>
<keyword evidence="4 5" id="KW-0274">FAD</keyword>
<dbReference type="Pfam" id="PF02770">
    <property type="entry name" value="Acyl-CoA_dh_M"/>
    <property type="match status" value="1"/>
</dbReference>
<dbReference type="InterPro" id="IPR006089">
    <property type="entry name" value="Acyl-CoA_DH_CS"/>
</dbReference>
<proteinExistence type="inferred from homology"/>
<dbReference type="Gene3D" id="2.40.110.10">
    <property type="entry name" value="Butyryl-CoA Dehydrogenase, subunit A, domain 2"/>
    <property type="match status" value="1"/>
</dbReference>
<name>A0ABS5TY27_9CELL</name>
<gene>
    <name evidence="9" type="ORF">KIN34_07110</name>
</gene>
<dbReference type="Gene3D" id="1.20.140.10">
    <property type="entry name" value="Butyryl-CoA Dehydrogenase, subunit A, domain 3"/>
    <property type="match status" value="1"/>
</dbReference>
<keyword evidence="5" id="KW-0560">Oxidoreductase</keyword>
<dbReference type="InterPro" id="IPR006091">
    <property type="entry name" value="Acyl-CoA_Oxase/DH_mid-dom"/>
</dbReference>
<evidence type="ECO:0000256" key="5">
    <source>
        <dbReference type="RuleBase" id="RU362125"/>
    </source>
</evidence>
<dbReference type="SUPFAM" id="SSF56645">
    <property type="entry name" value="Acyl-CoA dehydrogenase NM domain-like"/>
    <property type="match status" value="1"/>
</dbReference>
<evidence type="ECO:0000256" key="1">
    <source>
        <dbReference type="ARBA" id="ARBA00001974"/>
    </source>
</evidence>
<dbReference type="InterPro" id="IPR036250">
    <property type="entry name" value="AcylCo_DH-like_C"/>
</dbReference>
<reference evidence="9 10" key="1">
    <citation type="submission" date="2021-05" db="EMBL/GenBank/DDBJ databases">
        <title>Description of Cellulomonas sp. DKR-3 sp. nov.</title>
        <authorList>
            <person name="Dahal R.H."/>
            <person name="Chaudhary D.K."/>
        </authorList>
    </citation>
    <scope>NUCLEOTIDE SEQUENCE [LARGE SCALE GENOMIC DNA]</scope>
    <source>
        <strain evidence="9 10">DKR-3</strain>
    </source>
</reference>
<comment type="caution">
    <text evidence="9">The sequence shown here is derived from an EMBL/GenBank/DDBJ whole genome shotgun (WGS) entry which is preliminary data.</text>
</comment>
<organism evidence="9 10">
    <name type="scientific">Cellulomonas fulva</name>
    <dbReference type="NCBI Taxonomy" id="2835530"/>
    <lineage>
        <taxon>Bacteria</taxon>
        <taxon>Bacillati</taxon>
        <taxon>Actinomycetota</taxon>
        <taxon>Actinomycetes</taxon>
        <taxon>Micrococcales</taxon>
        <taxon>Cellulomonadaceae</taxon>
        <taxon>Cellulomonas</taxon>
    </lineage>
</organism>
<dbReference type="PANTHER" id="PTHR43188">
    <property type="entry name" value="ACYL-COENZYME A OXIDASE"/>
    <property type="match status" value="1"/>
</dbReference>
<evidence type="ECO:0000313" key="10">
    <source>
        <dbReference type="Proteomes" id="UP000722125"/>
    </source>
</evidence>
<dbReference type="EMBL" id="JAHBOH010000001">
    <property type="protein sequence ID" value="MBT0994054.1"/>
    <property type="molecule type" value="Genomic_DNA"/>
</dbReference>
<keyword evidence="3 5" id="KW-0285">Flavoprotein</keyword>
<dbReference type="InterPro" id="IPR009075">
    <property type="entry name" value="AcylCo_DH/oxidase_C"/>
</dbReference>
<dbReference type="SUPFAM" id="SSF47203">
    <property type="entry name" value="Acyl-CoA dehydrogenase C-terminal domain-like"/>
    <property type="match status" value="1"/>
</dbReference>
<dbReference type="InterPro" id="IPR037069">
    <property type="entry name" value="AcylCoA_DH/ox_N_sf"/>
</dbReference>
<evidence type="ECO:0000256" key="3">
    <source>
        <dbReference type="ARBA" id="ARBA00022630"/>
    </source>
</evidence>
<dbReference type="InterPro" id="IPR009100">
    <property type="entry name" value="AcylCoA_DH/oxidase_NM_dom_sf"/>
</dbReference>
<dbReference type="Gene3D" id="1.10.540.10">
    <property type="entry name" value="Acyl-CoA dehydrogenase/oxidase, N-terminal domain"/>
    <property type="match status" value="1"/>
</dbReference>
<dbReference type="Pfam" id="PF02771">
    <property type="entry name" value="Acyl-CoA_dh_N"/>
    <property type="match status" value="1"/>
</dbReference>
<dbReference type="PANTHER" id="PTHR43188:SF1">
    <property type="entry name" value="ACYL-COA DEHYDROGENASE"/>
    <property type="match status" value="1"/>
</dbReference>
<feature type="domain" description="Acyl-CoA oxidase/dehydrogenase middle" evidence="7">
    <location>
        <begin position="141"/>
        <end position="234"/>
    </location>
</feature>
<dbReference type="Proteomes" id="UP000722125">
    <property type="component" value="Unassembled WGS sequence"/>
</dbReference>
<keyword evidence="10" id="KW-1185">Reference proteome</keyword>
<dbReference type="PROSITE" id="PS00073">
    <property type="entry name" value="ACYL_COA_DH_2"/>
    <property type="match status" value="1"/>
</dbReference>
<evidence type="ECO:0000259" key="7">
    <source>
        <dbReference type="Pfam" id="PF02770"/>
    </source>
</evidence>
<sequence>MTDTLLAPAVPETLHADFYGFQADLTPVEQDAALRLRELLEREVRPIANDYWARAEFPHQVVQPLARFGAFGAFIPEVARFENSAVYRGWAGMELGRVDASTCTFVGVQSGLAMGAIHVGGSREQREEWLPAMADGTVMGAFGLTEPLSGSDTARGLRTTARRDGDRWVLNGAKRWIGNATFSDITVVWARDVADQQVKGFLVRRGTPGFTTSKIEGKQALRIVQNADITLEDVVVPESDRLPEVHSFREVAIVLRLTRAEVAWQAIGVAVGAYEAAVRYAGEREQFGKTIAHYQIVQDRLASCLGNITACIAMCMQVSRMQDEGRQRDEHAALAKSFVTTRMREVVAWCRELLGGNGITLEHGVARYFADAEAVYSFEGTRDMNQLIVGRSITGVSAFV</sequence>
<dbReference type="InterPro" id="IPR046373">
    <property type="entry name" value="Acyl-CoA_Oxase/DH_mid-dom_sf"/>
</dbReference>
<evidence type="ECO:0000313" key="9">
    <source>
        <dbReference type="EMBL" id="MBT0994054.1"/>
    </source>
</evidence>
<evidence type="ECO:0000259" key="8">
    <source>
        <dbReference type="Pfam" id="PF02771"/>
    </source>
</evidence>
<comment type="similarity">
    <text evidence="2 5">Belongs to the acyl-CoA dehydrogenase family.</text>
</comment>